<dbReference type="PANTHER" id="PTHR37171:SF1">
    <property type="entry name" value="SERINE_THREONINE-PROTEIN KINASE YRZF-RELATED"/>
    <property type="match status" value="1"/>
</dbReference>
<dbReference type="GeneID" id="41975730"/>
<dbReference type="EMBL" id="SKBQ01000054">
    <property type="protein sequence ID" value="TPX10714.1"/>
    <property type="molecule type" value="Genomic_DNA"/>
</dbReference>
<dbReference type="GO" id="GO:0005524">
    <property type="term" value="F:ATP binding"/>
    <property type="evidence" value="ECO:0007669"/>
    <property type="project" value="InterPro"/>
</dbReference>
<feature type="region of interest" description="Disordered" evidence="1">
    <location>
        <begin position="23"/>
        <end position="47"/>
    </location>
</feature>
<dbReference type="InterPro" id="IPR011009">
    <property type="entry name" value="Kinase-like_dom_sf"/>
</dbReference>
<dbReference type="Proteomes" id="UP000319257">
    <property type="component" value="Unassembled WGS sequence"/>
</dbReference>
<dbReference type="InterPro" id="IPR000719">
    <property type="entry name" value="Prot_kinase_dom"/>
</dbReference>
<gene>
    <name evidence="3" type="ORF">E0L32_008283</name>
</gene>
<dbReference type="GO" id="GO:0004672">
    <property type="term" value="F:protein kinase activity"/>
    <property type="evidence" value="ECO:0007669"/>
    <property type="project" value="InterPro"/>
</dbReference>
<dbReference type="PANTHER" id="PTHR37171">
    <property type="entry name" value="SERINE/THREONINE-PROTEIN KINASE YRZF-RELATED"/>
    <property type="match status" value="1"/>
</dbReference>
<sequence>MDGSRTAEELEEEKQELLRRIDAAERRADAAERRRADEEQRAAAWEEEEQELLRRIDEVRRETDELRQQTDEVRRQTQPTTLDEYIAACHSLLFSKLTVGPRPKLTSKGPITNPQNKWCPTNLRPWSNFLQQQRIAFGTLYNAFPTNRRVFDSQSLLSQLGQKMSKRVIRDEGRLSYFMNDNVMDSVKSIIAELKEVEEARMAFDLGNGILLNPGCVYRSDNAVASDRAAPSCRSMPNEYLQGRGQPEDDSIVRGPRRAFPVSCGEADCAGHYGDLPVHDQGGLEYGVLTTGEAIAFLKVDWREPETLFYHLAEPDAEVAAHPNHFRLCTAVGQYLAFSLMALGPAGGQRLPGQEERRQATENLKTWNEDFETTLRSIPEDERNAPKSSPVSEYWHNRPENKEEREEQATTRSKEGHIPNNHHGHDTGPGRALARHPIDHAEFLELLRQQLERTLDDGITPLGPSGACGVLFRVTLLAYCYTFVSKGTFRAFVKDLEHEAAVYRRLQPIQGRHVPVFLGAIDLRSMNKIYYYGYRAYVIHMTFLSWGGNYIDLAIADGAEGELEGAAVRSLRAIHQLGVRHKDIRRPNMLFNAEINGVLIIDFERSLLLSQRMLRWLQAVPNKRKREVEKSDHRGRAIAKFSDEIWMLRGLFRNP</sequence>
<evidence type="ECO:0000313" key="3">
    <source>
        <dbReference type="EMBL" id="TPX10714.1"/>
    </source>
</evidence>
<reference evidence="3 4" key="1">
    <citation type="submission" date="2019-06" db="EMBL/GenBank/DDBJ databases">
        <title>Draft genome sequence of the filamentous fungus Phialemoniopsis curvata isolated from diesel fuel.</title>
        <authorList>
            <person name="Varaljay V.A."/>
            <person name="Lyon W.J."/>
            <person name="Crouch A.L."/>
            <person name="Drake C.E."/>
            <person name="Hollomon J.M."/>
            <person name="Nadeau L.J."/>
            <person name="Nunn H.S."/>
            <person name="Stevenson B.S."/>
            <person name="Bojanowski C.L."/>
            <person name="Crookes-Goodson W.J."/>
        </authorList>
    </citation>
    <scope>NUCLEOTIDE SEQUENCE [LARGE SCALE GENOMIC DNA]</scope>
    <source>
        <strain evidence="3 4">D216</strain>
    </source>
</reference>
<name>A0A507AW61_9PEZI</name>
<proteinExistence type="predicted"/>
<dbReference type="InParanoid" id="A0A507AW61"/>
<comment type="caution">
    <text evidence="3">The sequence shown here is derived from an EMBL/GenBank/DDBJ whole genome shotgun (WGS) entry which is preliminary data.</text>
</comment>
<feature type="region of interest" description="Disordered" evidence="1">
    <location>
        <begin position="368"/>
        <end position="429"/>
    </location>
</feature>
<keyword evidence="4" id="KW-1185">Reference proteome</keyword>
<dbReference type="SUPFAM" id="SSF56112">
    <property type="entry name" value="Protein kinase-like (PK-like)"/>
    <property type="match status" value="1"/>
</dbReference>
<protein>
    <recommendedName>
        <fullName evidence="2">Protein kinase domain-containing protein</fullName>
    </recommendedName>
</protein>
<dbReference type="OrthoDB" id="8905873at2759"/>
<feature type="compositionally biased region" description="Basic and acidic residues" evidence="1">
    <location>
        <begin position="23"/>
        <end position="41"/>
    </location>
</feature>
<dbReference type="RefSeq" id="XP_030992425.1">
    <property type="nucleotide sequence ID" value="XM_031143121.1"/>
</dbReference>
<feature type="domain" description="Protein kinase" evidence="2">
    <location>
        <begin position="457"/>
        <end position="655"/>
    </location>
</feature>
<feature type="compositionally biased region" description="Basic and acidic residues" evidence="1">
    <location>
        <begin position="395"/>
        <end position="428"/>
    </location>
</feature>
<evidence type="ECO:0000256" key="1">
    <source>
        <dbReference type="SAM" id="MobiDB-lite"/>
    </source>
</evidence>
<evidence type="ECO:0000259" key="2">
    <source>
        <dbReference type="PROSITE" id="PS50011"/>
    </source>
</evidence>
<accession>A0A507AW61</accession>
<dbReference type="InterPro" id="IPR052396">
    <property type="entry name" value="Meiotic_Drive_Suppr_Kinase"/>
</dbReference>
<organism evidence="3 4">
    <name type="scientific">Thyridium curvatum</name>
    <dbReference type="NCBI Taxonomy" id="1093900"/>
    <lineage>
        <taxon>Eukaryota</taxon>
        <taxon>Fungi</taxon>
        <taxon>Dikarya</taxon>
        <taxon>Ascomycota</taxon>
        <taxon>Pezizomycotina</taxon>
        <taxon>Sordariomycetes</taxon>
        <taxon>Sordariomycetidae</taxon>
        <taxon>Thyridiales</taxon>
        <taxon>Thyridiaceae</taxon>
        <taxon>Thyridium</taxon>
    </lineage>
</organism>
<dbReference type="AlphaFoldDB" id="A0A507AW61"/>
<dbReference type="STRING" id="1093900.A0A507AW61"/>
<dbReference type="PROSITE" id="PS50011">
    <property type="entry name" value="PROTEIN_KINASE_DOM"/>
    <property type="match status" value="1"/>
</dbReference>
<evidence type="ECO:0000313" key="4">
    <source>
        <dbReference type="Proteomes" id="UP000319257"/>
    </source>
</evidence>